<dbReference type="PANTHER" id="PTHR13847">
    <property type="entry name" value="SARCOSINE DEHYDROGENASE-RELATED"/>
    <property type="match status" value="1"/>
</dbReference>
<feature type="domain" description="FAD dependent oxidoreductase" evidence="3">
    <location>
        <begin position="7"/>
        <end position="398"/>
    </location>
</feature>
<comment type="caution">
    <text evidence="4">The sequence shown here is derived from an EMBL/GenBank/DDBJ whole genome shotgun (WGS) entry which is preliminary data.</text>
</comment>
<evidence type="ECO:0000259" key="3">
    <source>
        <dbReference type="Pfam" id="PF01266"/>
    </source>
</evidence>
<accession>A0A2W5K0V3</accession>
<evidence type="ECO:0000313" key="4">
    <source>
        <dbReference type="EMBL" id="PZQ09589.1"/>
    </source>
</evidence>
<evidence type="ECO:0000313" key="5">
    <source>
        <dbReference type="Proteomes" id="UP000249046"/>
    </source>
</evidence>
<gene>
    <name evidence="4" type="ORF">DI564_17545</name>
</gene>
<dbReference type="PANTHER" id="PTHR13847:SF289">
    <property type="entry name" value="GLYCINE OXIDASE"/>
    <property type="match status" value="1"/>
</dbReference>
<keyword evidence="2" id="KW-0472">Membrane</keyword>
<dbReference type="Gene3D" id="3.50.50.60">
    <property type="entry name" value="FAD/NAD(P)-binding domain"/>
    <property type="match status" value="2"/>
</dbReference>
<dbReference type="AlphaFoldDB" id="A0A2W5K0V3"/>
<keyword evidence="1" id="KW-0560">Oxidoreductase</keyword>
<dbReference type="GO" id="GO:0016491">
    <property type="term" value="F:oxidoreductase activity"/>
    <property type="evidence" value="ECO:0007669"/>
    <property type="project" value="UniProtKB-KW"/>
</dbReference>
<keyword evidence="2" id="KW-0812">Transmembrane</keyword>
<dbReference type="Gene3D" id="3.30.9.10">
    <property type="entry name" value="D-Amino Acid Oxidase, subunit A, domain 2"/>
    <property type="match status" value="1"/>
</dbReference>
<dbReference type="Pfam" id="PF01266">
    <property type="entry name" value="DAO"/>
    <property type="match status" value="1"/>
</dbReference>
<dbReference type="Proteomes" id="UP000249046">
    <property type="component" value="Unassembled WGS sequence"/>
</dbReference>
<proteinExistence type="predicted"/>
<dbReference type="SUPFAM" id="SSF51905">
    <property type="entry name" value="FAD/NAD(P)-binding domain"/>
    <property type="match status" value="1"/>
</dbReference>
<sequence length="417" mass="45117">MANAGDDVLILGGGVIGLACAWYLLGEGRSVTVLEQGQPGHGASHGNCGTLTPSHAPPLPMPGLVGTALKWLFKPDAPLRIRPRLDPALLRWLFGFAGRCNWDDFRRGTALKAPLLLRSCELIAGLVREQGLDCEYRHDGTLYVYRDAAAFEASAWLIESLGAVGVPVERLDRAALARCEPALLPGLAGGYRHPADAHLRPDRYVAELARIVRGAGGVIETDARIESIERDGRRVGRVRTTRGDHTGREVVLALGAWSPLLARQLGLRLPIQPGKGYSITYARPALCPTLPMVLRERSVCVTAWSSGYRLGSTMEFSGYDARLNRIRLDALRRGAAEYLREPEGPVAEQTWYGWRPMTPDDQPILGRAPGLDNLTLATGHGMLGVTLSAVTGQLIAELLSGRAPSFDLAPFSPARFS</sequence>
<protein>
    <submittedName>
        <fullName evidence="4">Amino acid dehydrogenase</fullName>
    </submittedName>
</protein>
<evidence type="ECO:0000256" key="1">
    <source>
        <dbReference type="ARBA" id="ARBA00023002"/>
    </source>
</evidence>
<reference evidence="4 5" key="1">
    <citation type="submission" date="2017-08" db="EMBL/GenBank/DDBJ databases">
        <title>Infants hospitalized years apart are colonized by the same room-sourced microbial strains.</title>
        <authorList>
            <person name="Brooks B."/>
            <person name="Olm M.R."/>
            <person name="Firek B.A."/>
            <person name="Baker R."/>
            <person name="Thomas B.C."/>
            <person name="Morowitz M.J."/>
            <person name="Banfield J.F."/>
        </authorList>
    </citation>
    <scope>NUCLEOTIDE SEQUENCE [LARGE SCALE GENOMIC DNA]</scope>
    <source>
        <strain evidence="4">S2_005_003_R2_42</strain>
    </source>
</reference>
<dbReference type="InterPro" id="IPR006076">
    <property type="entry name" value="FAD-dep_OxRdtase"/>
</dbReference>
<dbReference type="EMBL" id="QFPO01000026">
    <property type="protein sequence ID" value="PZQ09589.1"/>
    <property type="molecule type" value="Genomic_DNA"/>
</dbReference>
<dbReference type="GO" id="GO:0005737">
    <property type="term" value="C:cytoplasm"/>
    <property type="evidence" value="ECO:0007669"/>
    <property type="project" value="TreeGrafter"/>
</dbReference>
<evidence type="ECO:0000256" key="2">
    <source>
        <dbReference type="SAM" id="Phobius"/>
    </source>
</evidence>
<keyword evidence="2" id="KW-1133">Transmembrane helix</keyword>
<dbReference type="SUPFAM" id="SSF54373">
    <property type="entry name" value="FAD-linked reductases, C-terminal domain"/>
    <property type="match status" value="1"/>
</dbReference>
<organism evidence="4 5">
    <name type="scientific">Rhodanobacter denitrificans</name>
    <dbReference type="NCBI Taxonomy" id="666685"/>
    <lineage>
        <taxon>Bacteria</taxon>
        <taxon>Pseudomonadati</taxon>
        <taxon>Pseudomonadota</taxon>
        <taxon>Gammaproteobacteria</taxon>
        <taxon>Lysobacterales</taxon>
        <taxon>Rhodanobacteraceae</taxon>
        <taxon>Rhodanobacter</taxon>
    </lineage>
</organism>
<name>A0A2W5K0V3_9GAMM</name>
<dbReference type="InterPro" id="IPR036188">
    <property type="entry name" value="FAD/NAD-bd_sf"/>
</dbReference>
<feature type="transmembrane region" description="Helical" evidence="2">
    <location>
        <begin position="7"/>
        <end position="25"/>
    </location>
</feature>